<sequence>MSDEPSTSSSGPGLSDDSDLLERSIGTTCSISSDTYLTFPEEISSLSTISDLQNAIAHCKALVLEKEDSEEKKWLVRRLIELRLRLEDIRQTNEENVTIDDVNNRNKVVLGHHFSLQNYPVPTVNLYCDRCSGIIWNVLHNWYLCADCDYKCHVRCLSEVCRICAHVIITENPKFNTDICPEAEDGLASQNYRCAECLTHTAFKNGVAEPRLCEYNGKYYCPTCHWNSTSVIPARVILNWDFKERKVCRASKQILKLMTKLPVLKLEELNPTLFATIEELTTVKNLRQQLIQIKKYLTSCKTALECDLLWNMADRYHFVENENSYSIQDLLDLRSGELIQYLNKIRDTFIKHIKVDCQVCYGRGFCCELCSDEKVIFPFEPNVISCTECLTAFHFNCWVKTNQQCRKCERIQERLTKLESSSLNPFDEDS</sequence>
<dbReference type="PROSITE" id="PS50081">
    <property type="entry name" value="ZF_DAG_PE_2"/>
    <property type="match status" value="1"/>
</dbReference>
<dbReference type="Pfam" id="PF13901">
    <property type="entry name" value="RH_dom"/>
    <property type="match status" value="1"/>
</dbReference>
<evidence type="ECO:0000256" key="1">
    <source>
        <dbReference type="ARBA" id="ARBA00022723"/>
    </source>
</evidence>
<dbReference type="AlphaFoldDB" id="A0AAW2IDJ9"/>
<dbReference type="EMBL" id="JARGDH010000001">
    <property type="protein sequence ID" value="KAL0279818.1"/>
    <property type="molecule type" value="Genomic_DNA"/>
</dbReference>
<evidence type="ECO:0000313" key="7">
    <source>
        <dbReference type="EMBL" id="KAL0279818.1"/>
    </source>
</evidence>
<protein>
    <recommendedName>
        <fullName evidence="6">Phorbol-ester/DAG-type domain-containing protein</fullName>
    </recommendedName>
</protein>
<evidence type="ECO:0000256" key="5">
    <source>
        <dbReference type="ARBA" id="ARBA00029450"/>
    </source>
</evidence>
<dbReference type="InterPro" id="IPR051366">
    <property type="entry name" value="DEF8"/>
</dbReference>
<name>A0AAW2IDJ9_9NEOP</name>
<dbReference type="InterPro" id="IPR002219">
    <property type="entry name" value="PKC_DAG/PE"/>
</dbReference>
<gene>
    <name evidence="7" type="ORF">PYX00_001300</name>
</gene>
<dbReference type="SMART" id="SM00109">
    <property type="entry name" value="C1"/>
    <property type="match status" value="2"/>
</dbReference>
<reference evidence="7" key="1">
    <citation type="journal article" date="2024" name="Gigascience">
        <title>Chromosome-level genome of the poultry shaft louse Menopon gallinae provides insight into the host-switching and adaptive evolution of parasitic lice.</title>
        <authorList>
            <person name="Xu Y."/>
            <person name="Ma L."/>
            <person name="Liu S."/>
            <person name="Liang Y."/>
            <person name="Liu Q."/>
            <person name="He Z."/>
            <person name="Tian L."/>
            <person name="Duan Y."/>
            <person name="Cai W."/>
            <person name="Li H."/>
            <person name="Song F."/>
        </authorList>
    </citation>
    <scope>NUCLEOTIDE SEQUENCE</scope>
    <source>
        <strain evidence="7">Cailab_2023a</strain>
    </source>
</reference>
<feature type="domain" description="Phorbol-ester/DAG-type" evidence="6">
    <location>
        <begin position="111"/>
        <end position="164"/>
    </location>
</feature>
<comment type="caution">
    <text evidence="7">The sequence shown here is derived from an EMBL/GenBank/DDBJ whole genome shotgun (WGS) entry which is preliminary data.</text>
</comment>
<evidence type="ECO:0000256" key="3">
    <source>
        <dbReference type="ARBA" id="ARBA00022771"/>
    </source>
</evidence>
<dbReference type="PANTHER" id="PTHR12326">
    <property type="entry name" value="PLECKSTRIN HOMOLOGY DOMAIN CONTAINING PROTEIN"/>
    <property type="match status" value="1"/>
</dbReference>
<dbReference type="Gene3D" id="3.30.60.20">
    <property type="match status" value="1"/>
</dbReference>
<dbReference type="CDD" id="cd20819">
    <property type="entry name" value="C1_DEF8"/>
    <property type="match status" value="1"/>
</dbReference>
<keyword evidence="4" id="KW-0862">Zinc</keyword>
<evidence type="ECO:0000256" key="2">
    <source>
        <dbReference type="ARBA" id="ARBA00022737"/>
    </source>
</evidence>
<dbReference type="PANTHER" id="PTHR12326:SF3">
    <property type="entry name" value="DIFFERENTIALLY EXPRESSED IN FDCP 8 HOMOLOG"/>
    <property type="match status" value="1"/>
</dbReference>
<keyword evidence="1" id="KW-0479">Metal-binding</keyword>
<dbReference type="SUPFAM" id="SSF57889">
    <property type="entry name" value="Cysteine-rich domain"/>
    <property type="match status" value="1"/>
</dbReference>
<evidence type="ECO:0000256" key="4">
    <source>
        <dbReference type="ARBA" id="ARBA00022833"/>
    </source>
</evidence>
<dbReference type="SMART" id="SM01175">
    <property type="entry name" value="DUF4206"/>
    <property type="match status" value="1"/>
</dbReference>
<dbReference type="Pfam" id="PF00130">
    <property type="entry name" value="C1_1"/>
    <property type="match status" value="1"/>
</dbReference>
<dbReference type="InterPro" id="IPR046349">
    <property type="entry name" value="C1-like_sf"/>
</dbReference>
<keyword evidence="2" id="KW-0677">Repeat</keyword>
<dbReference type="InterPro" id="IPR047983">
    <property type="entry name" value="DEF8_C1"/>
</dbReference>
<organism evidence="7">
    <name type="scientific">Menopon gallinae</name>
    <name type="common">poultry shaft louse</name>
    <dbReference type="NCBI Taxonomy" id="328185"/>
    <lineage>
        <taxon>Eukaryota</taxon>
        <taxon>Metazoa</taxon>
        <taxon>Ecdysozoa</taxon>
        <taxon>Arthropoda</taxon>
        <taxon>Hexapoda</taxon>
        <taxon>Insecta</taxon>
        <taxon>Pterygota</taxon>
        <taxon>Neoptera</taxon>
        <taxon>Paraneoptera</taxon>
        <taxon>Psocodea</taxon>
        <taxon>Troctomorpha</taxon>
        <taxon>Phthiraptera</taxon>
        <taxon>Amblycera</taxon>
        <taxon>Menoponidae</taxon>
        <taxon>Menopon</taxon>
    </lineage>
</organism>
<comment type="similarity">
    <text evidence="5">Belongs to the DEF8 family.</text>
</comment>
<accession>A0AAW2IDJ9</accession>
<evidence type="ECO:0000259" key="6">
    <source>
        <dbReference type="PROSITE" id="PS50081"/>
    </source>
</evidence>
<proteinExistence type="inferred from homology"/>
<dbReference type="GO" id="GO:0008270">
    <property type="term" value="F:zinc ion binding"/>
    <property type="evidence" value="ECO:0007669"/>
    <property type="project" value="UniProtKB-KW"/>
</dbReference>
<keyword evidence="3" id="KW-0863">Zinc-finger</keyword>
<dbReference type="InterPro" id="IPR025258">
    <property type="entry name" value="RH_dom"/>
</dbReference>